<evidence type="ECO:0000256" key="1">
    <source>
        <dbReference type="ARBA" id="ARBA00004651"/>
    </source>
</evidence>
<sequence length="498" mass="48563">MYWTYLRRELSGRKKQTTIVAIGLAVAVALVIMVNALSAGIRDAQAEALQSVYGVGTDLTVTGAQAEPGSGGPGSGGRFDFGEGGGQTGTDGTTTLSQSRLVTDFGRSTLDASVLETVADVDGVSAATGALSLTNMTFSGELPQAPSDAGTGDGTGTMPEQGQGGQGGQGGGGFGGGSFGVDSFTVLGIDPSATAVGPLSAVSLSDGRALDSSDAGSDVAVLDATYAATADVAVGGTIDIGGTSFEVVGIVASASSSADTAANVYIPLDVAQTLSGAGDVVSAVYVQATSSDRIADVQTALAAVLPDATVSSQSELASTVSGSLSSASSLITSLGTWLSIIVLAVAVALAVLFTISGISRRTRELGTLKAIGWSNSRVVGQVAGESMVQALIGGIAGVVLGLIGVVIINVIAPTISSTPATTTGGRGPGGMGQAPGGGQGGFGQLAQTATDIVLHAPLSVWIIALALGLAVAGGLVAGAFGGWRAARLSPAEALRAVS</sequence>
<evidence type="ECO:0000256" key="3">
    <source>
        <dbReference type="ARBA" id="ARBA00022692"/>
    </source>
</evidence>
<evidence type="ECO:0000259" key="9">
    <source>
        <dbReference type="Pfam" id="PF02687"/>
    </source>
</evidence>
<feature type="region of interest" description="Disordered" evidence="7">
    <location>
        <begin position="63"/>
        <end position="97"/>
    </location>
</feature>
<dbReference type="AlphaFoldDB" id="A0A2K9D6G7"/>
<proteinExistence type="inferred from homology"/>
<dbReference type="InterPro" id="IPR050250">
    <property type="entry name" value="Macrolide_Exporter_MacB"/>
</dbReference>
<evidence type="ECO:0000256" key="4">
    <source>
        <dbReference type="ARBA" id="ARBA00022989"/>
    </source>
</evidence>
<evidence type="ECO:0000256" key="2">
    <source>
        <dbReference type="ARBA" id="ARBA00022475"/>
    </source>
</evidence>
<comment type="subcellular location">
    <subcellularLocation>
        <location evidence="1">Cell membrane</location>
        <topology evidence="1">Multi-pass membrane protein</topology>
    </subcellularLocation>
</comment>
<evidence type="ECO:0000256" key="5">
    <source>
        <dbReference type="ARBA" id="ARBA00023136"/>
    </source>
</evidence>
<name>A0A2K9D6G7_9MICO</name>
<dbReference type="Pfam" id="PF02687">
    <property type="entry name" value="FtsX"/>
    <property type="match status" value="1"/>
</dbReference>
<feature type="domain" description="ABC3 transporter permease C-terminal" evidence="9">
    <location>
        <begin position="338"/>
        <end position="490"/>
    </location>
</feature>
<dbReference type="Proteomes" id="UP000233276">
    <property type="component" value="Chromosome"/>
</dbReference>
<evidence type="ECO:0000256" key="6">
    <source>
        <dbReference type="ARBA" id="ARBA00038076"/>
    </source>
</evidence>
<dbReference type="EMBL" id="CP025299">
    <property type="protein sequence ID" value="AUG29215.1"/>
    <property type="molecule type" value="Genomic_DNA"/>
</dbReference>
<dbReference type="InterPro" id="IPR025857">
    <property type="entry name" value="MacB_PCD"/>
</dbReference>
<dbReference type="PANTHER" id="PTHR30572">
    <property type="entry name" value="MEMBRANE COMPONENT OF TRANSPORTER-RELATED"/>
    <property type="match status" value="1"/>
</dbReference>
<keyword evidence="2" id="KW-1003">Cell membrane</keyword>
<evidence type="ECO:0000259" key="10">
    <source>
        <dbReference type="Pfam" id="PF12704"/>
    </source>
</evidence>
<evidence type="ECO:0000313" key="11">
    <source>
        <dbReference type="EMBL" id="AUG29215.1"/>
    </source>
</evidence>
<dbReference type="PANTHER" id="PTHR30572:SF4">
    <property type="entry name" value="ABC TRANSPORTER PERMEASE YTRF"/>
    <property type="match status" value="1"/>
</dbReference>
<reference evidence="11 12" key="1">
    <citation type="submission" date="2017-12" db="EMBL/GenBank/DDBJ databases">
        <title>Isolation and characterization of estrogens degradatiion strain Microbacterium hominis SJTG1.</title>
        <authorList>
            <person name="Xiong W."/>
            <person name="Yin C."/>
            <person name="Zheng D."/>
            <person name="Liang R."/>
        </authorList>
    </citation>
    <scope>NUCLEOTIDE SEQUENCE [LARGE SCALE GENOMIC DNA]</scope>
    <source>
        <strain evidence="11 12">SJTG1</strain>
    </source>
</reference>
<feature type="transmembrane region" description="Helical" evidence="8">
    <location>
        <begin position="334"/>
        <end position="355"/>
    </location>
</feature>
<dbReference type="GO" id="GO:0005886">
    <property type="term" value="C:plasma membrane"/>
    <property type="evidence" value="ECO:0007669"/>
    <property type="project" value="UniProtKB-SubCell"/>
</dbReference>
<organism evidence="11 12">
    <name type="scientific">Microbacterium hominis</name>
    <dbReference type="NCBI Taxonomy" id="162426"/>
    <lineage>
        <taxon>Bacteria</taxon>
        <taxon>Bacillati</taxon>
        <taxon>Actinomycetota</taxon>
        <taxon>Actinomycetes</taxon>
        <taxon>Micrococcales</taxon>
        <taxon>Microbacteriaceae</taxon>
        <taxon>Microbacterium</taxon>
    </lineage>
</organism>
<feature type="region of interest" description="Disordered" evidence="7">
    <location>
        <begin position="139"/>
        <end position="174"/>
    </location>
</feature>
<evidence type="ECO:0000313" key="12">
    <source>
        <dbReference type="Proteomes" id="UP000233276"/>
    </source>
</evidence>
<protein>
    <submittedName>
        <fullName evidence="11">Uncharacterized protein</fullName>
    </submittedName>
</protein>
<evidence type="ECO:0000256" key="8">
    <source>
        <dbReference type="SAM" id="Phobius"/>
    </source>
</evidence>
<dbReference type="RefSeq" id="WP_101306009.1">
    <property type="nucleotide sequence ID" value="NZ_CP025299.1"/>
</dbReference>
<gene>
    <name evidence="11" type="ORF">CXR34_06870</name>
</gene>
<accession>A0A2K9D6G7</accession>
<feature type="transmembrane region" description="Helical" evidence="8">
    <location>
        <begin position="20"/>
        <end position="41"/>
    </location>
</feature>
<feature type="transmembrane region" description="Helical" evidence="8">
    <location>
        <begin position="390"/>
        <end position="412"/>
    </location>
</feature>
<dbReference type="GO" id="GO:0022857">
    <property type="term" value="F:transmembrane transporter activity"/>
    <property type="evidence" value="ECO:0007669"/>
    <property type="project" value="TreeGrafter"/>
</dbReference>
<keyword evidence="3 8" id="KW-0812">Transmembrane</keyword>
<dbReference type="Pfam" id="PF12704">
    <property type="entry name" value="MacB_PCD"/>
    <property type="match status" value="1"/>
</dbReference>
<comment type="similarity">
    <text evidence="6">Belongs to the ABC-4 integral membrane protein family.</text>
</comment>
<dbReference type="InterPro" id="IPR003838">
    <property type="entry name" value="ABC3_permease_C"/>
</dbReference>
<feature type="compositionally biased region" description="Gly residues" evidence="7">
    <location>
        <begin position="69"/>
        <end position="89"/>
    </location>
</feature>
<feature type="compositionally biased region" description="Gly residues" evidence="7">
    <location>
        <begin position="162"/>
        <end position="174"/>
    </location>
</feature>
<keyword evidence="5 8" id="KW-0472">Membrane</keyword>
<feature type="domain" description="MacB-like periplasmic core" evidence="10">
    <location>
        <begin position="17"/>
        <end position="303"/>
    </location>
</feature>
<dbReference type="KEGG" id="mhos:CXR34_06870"/>
<evidence type="ECO:0000256" key="7">
    <source>
        <dbReference type="SAM" id="MobiDB-lite"/>
    </source>
</evidence>
<keyword evidence="4 8" id="KW-1133">Transmembrane helix</keyword>
<feature type="transmembrane region" description="Helical" evidence="8">
    <location>
        <begin position="458"/>
        <end position="480"/>
    </location>
</feature>